<sequence length="146" mass="16342">MTVRRRRKVRKQRGRRTYGRGCSKRGRGSGERGGTGMSGGHKHKWSYIIRYLPDYFGKHGFTRPAAVRRGLRVINVGEIDENLDKFVELGLARREGDRFFVDLNKLGIDKVLGGGQVTHQLEVTAKSFVESAKRKIEEAGGKAIAG</sequence>
<accession>A0A147JUB6</accession>
<dbReference type="SUPFAM" id="SSF52080">
    <property type="entry name" value="Ribosomal proteins L15p and L18e"/>
    <property type="match status" value="1"/>
</dbReference>
<evidence type="ECO:0000256" key="1">
    <source>
        <dbReference type="ARBA" id="ARBA00007320"/>
    </source>
</evidence>
<evidence type="ECO:0000256" key="5">
    <source>
        <dbReference type="HAMAP-Rule" id="MF_01341"/>
    </source>
</evidence>
<dbReference type="Pfam" id="PF00828">
    <property type="entry name" value="Ribosomal_L27A"/>
    <property type="match status" value="1"/>
</dbReference>
<proteinExistence type="inferred from homology"/>
<dbReference type="Gene3D" id="4.10.990.10">
    <property type="match status" value="1"/>
</dbReference>
<evidence type="ECO:0000259" key="7">
    <source>
        <dbReference type="Pfam" id="PF00828"/>
    </source>
</evidence>
<evidence type="ECO:0000313" key="9">
    <source>
        <dbReference type="Proteomes" id="UP000074294"/>
    </source>
</evidence>
<dbReference type="GO" id="GO:0019843">
    <property type="term" value="F:rRNA binding"/>
    <property type="evidence" value="ECO:0007669"/>
    <property type="project" value="UniProtKB-UniRule"/>
</dbReference>
<feature type="compositionally biased region" description="Basic residues" evidence="6">
    <location>
        <begin position="1"/>
        <end position="27"/>
    </location>
</feature>
<dbReference type="GO" id="GO:0006412">
    <property type="term" value="P:translation"/>
    <property type="evidence" value="ECO:0007669"/>
    <property type="project" value="UniProtKB-UniRule"/>
</dbReference>
<dbReference type="PANTHER" id="PTHR11721">
    <property type="entry name" value="60S RIBOSOMAL PROTEIN L27A"/>
    <property type="match status" value="1"/>
</dbReference>
<keyword evidence="5" id="KW-0694">RNA-binding</keyword>
<evidence type="ECO:0000256" key="3">
    <source>
        <dbReference type="ARBA" id="ARBA00023274"/>
    </source>
</evidence>
<comment type="subunit">
    <text evidence="5">Part of the 50S ribosomal subunit.</text>
</comment>
<dbReference type="STRING" id="1776334.APZ16_05440"/>
<feature type="domain" description="Large ribosomal subunit protein uL15/eL18" evidence="7">
    <location>
        <begin position="73"/>
        <end position="143"/>
    </location>
</feature>
<organism evidence="8 9">
    <name type="scientific">Hadarchaeum yellowstonense</name>
    <dbReference type="NCBI Taxonomy" id="1776334"/>
    <lineage>
        <taxon>Archaea</taxon>
        <taxon>Methanobacteriati</taxon>
        <taxon>Candidatus Hadarchaeota</taxon>
        <taxon>Candidatus Hadarchaeia</taxon>
        <taxon>Candidatus Hadarchaeales</taxon>
        <taxon>Candidatus Hadarchaeaceae</taxon>
        <taxon>Candidatus Hadarchaeum</taxon>
    </lineage>
</organism>
<keyword evidence="2 5" id="KW-0689">Ribosomal protein</keyword>
<protein>
    <recommendedName>
        <fullName evidence="4 5">Large ribosomal subunit protein uL15</fullName>
    </recommendedName>
</protein>
<dbReference type="InterPro" id="IPR030878">
    <property type="entry name" value="Ribosomal_uL15"/>
</dbReference>
<name>A0A147JUB6_HADYE</name>
<dbReference type="InterPro" id="IPR036227">
    <property type="entry name" value="Ribosomal_uL15/eL18_sf"/>
</dbReference>
<feature type="region of interest" description="Disordered" evidence="6">
    <location>
        <begin position="1"/>
        <end position="40"/>
    </location>
</feature>
<dbReference type="Proteomes" id="UP000074294">
    <property type="component" value="Unassembled WGS sequence"/>
</dbReference>
<comment type="caution">
    <text evidence="8">The sequence shown here is derived from an EMBL/GenBank/DDBJ whole genome shotgun (WGS) entry which is preliminary data.</text>
</comment>
<dbReference type="InterPro" id="IPR021131">
    <property type="entry name" value="Ribosomal_uL15/eL18"/>
</dbReference>
<evidence type="ECO:0000313" key="8">
    <source>
        <dbReference type="EMBL" id="KUO40063.1"/>
    </source>
</evidence>
<gene>
    <name evidence="5" type="primary">rpl15</name>
    <name evidence="8" type="ORF">APZ16_05440</name>
</gene>
<dbReference type="AlphaFoldDB" id="A0A147JUB6"/>
<dbReference type="HAMAP" id="MF_01341">
    <property type="entry name" value="Ribosomal_uL15"/>
    <property type="match status" value="1"/>
</dbReference>
<keyword evidence="5" id="KW-0699">rRNA-binding</keyword>
<evidence type="ECO:0000256" key="6">
    <source>
        <dbReference type="SAM" id="MobiDB-lite"/>
    </source>
</evidence>
<keyword evidence="3 5" id="KW-0687">Ribonucleoprotein</keyword>
<comment type="similarity">
    <text evidence="1 5">Belongs to the universal ribosomal protein uL15 family.</text>
</comment>
<dbReference type="GO" id="GO:0022625">
    <property type="term" value="C:cytosolic large ribosomal subunit"/>
    <property type="evidence" value="ECO:0007669"/>
    <property type="project" value="TreeGrafter"/>
</dbReference>
<comment type="function">
    <text evidence="5">Binds to the 23S rRNA.</text>
</comment>
<dbReference type="InterPro" id="IPR027386">
    <property type="entry name" value="Rbsml_uL15_N"/>
</dbReference>
<dbReference type="EMBL" id="LQMQ01000049">
    <property type="protein sequence ID" value="KUO40063.1"/>
    <property type="molecule type" value="Genomic_DNA"/>
</dbReference>
<dbReference type="Gene3D" id="3.100.10.10">
    <property type="match status" value="1"/>
</dbReference>
<dbReference type="GO" id="GO:0003735">
    <property type="term" value="F:structural constituent of ribosome"/>
    <property type="evidence" value="ECO:0007669"/>
    <property type="project" value="InterPro"/>
</dbReference>
<evidence type="ECO:0000256" key="2">
    <source>
        <dbReference type="ARBA" id="ARBA00022980"/>
    </source>
</evidence>
<dbReference type="PANTHER" id="PTHR11721:SF3">
    <property type="entry name" value="LARGE RIBOSOMAL SUBUNIT PROTEIN UL15"/>
    <property type="match status" value="1"/>
</dbReference>
<reference evidence="8 9" key="1">
    <citation type="journal article" date="2016" name="Nat. Microbiol.">
        <title>Genomic inference of the metabolism of cosmopolitan subsurface Archaea, Hadesarchaea.</title>
        <authorList>
            <person name="Baker B.J."/>
            <person name="Saw J.H."/>
            <person name="Lind A.E."/>
            <person name="Lazar C.S."/>
            <person name="Hinrichs K.-U."/>
            <person name="Teske A.P."/>
            <person name="Ettema T.J."/>
        </authorList>
    </citation>
    <scope>NUCLEOTIDE SEQUENCE [LARGE SCALE GENOMIC DNA]</scope>
</reference>
<evidence type="ECO:0000256" key="4">
    <source>
        <dbReference type="ARBA" id="ARBA00035200"/>
    </source>
</evidence>